<name>A0A844CPE1_9BURK</name>
<protein>
    <submittedName>
        <fullName evidence="2">PilZ domain-containing protein</fullName>
    </submittedName>
</protein>
<keyword evidence="3" id="KW-1185">Reference proteome</keyword>
<accession>A0A844CPE1</accession>
<dbReference type="Pfam" id="PF07238">
    <property type="entry name" value="PilZ"/>
    <property type="match status" value="1"/>
</dbReference>
<dbReference type="GO" id="GO:0035438">
    <property type="term" value="F:cyclic-di-GMP binding"/>
    <property type="evidence" value="ECO:0007669"/>
    <property type="project" value="InterPro"/>
</dbReference>
<dbReference type="RefSeq" id="WP_154355637.1">
    <property type="nucleotide sequence ID" value="NZ_WKJL01000001.1"/>
</dbReference>
<gene>
    <name evidence="2" type="ORF">GJ698_00490</name>
</gene>
<proteinExistence type="predicted"/>
<reference evidence="2 3" key="1">
    <citation type="submission" date="2019-11" db="EMBL/GenBank/DDBJ databases">
        <title>Novel species isolated from a subtropical stream in China.</title>
        <authorList>
            <person name="Lu H."/>
        </authorList>
    </citation>
    <scope>NUCLEOTIDE SEQUENCE [LARGE SCALE GENOMIC DNA]</scope>
    <source>
        <strain evidence="2 3">FT26W</strain>
    </source>
</reference>
<organism evidence="2 3">
    <name type="scientific">Duganella aquatilis</name>
    <dbReference type="NCBI Taxonomy" id="2666082"/>
    <lineage>
        <taxon>Bacteria</taxon>
        <taxon>Pseudomonadati</taxon>
        <taxon>Pseudomonadota</taxon>
        <taxon>Betaproteobacteria</taxon>
        <taxon>Burkholderiales</taxon>
        <taxon>Oxalobacteraceae</taxon>
        <taxon>Telluria group</taxon>
        <taxon>Duganella</taxon>
    </lineage>
</organism>
<sequence>MTDEHDIGDALTLLADSGEAISIYPASSTNVVMARIKSVDPENPYFEVELNEGEFLPPGDATFVAWLRSAKVQFTLTSTDWPSKPNEPTVLPLEFPLKCLVLNRRASARLETPLGVYYMASFVLNGKPYELQLYDFSAGGVGMRAAPRDAVGLHIGRKLQRVRLELGPDSVMIADLEIRLSRTFRSFLLGEQVQIGCQFINLSPAMEEELRRLLDRLNSGKHHR</sequence>
<feature type="domain" description="PilZ" evidence="1">
    <location>
        <begin position="103"/>
        <end position="215"/>
    </location>
</feature>
<dbReference type="SUPFAM" id="SSF141371">
    <property type="entry name" value="PilZ domain-like"/>
    <property type="match status" value="1"/>
</dbReference>
<dbReference type="EMBL" id="WKJL01000001">
    <property type="protein sequence ID" value="MRW82567.1"/>
    <property type="molecule type" value="Genomic_DNA"/>
</dbReference>
<comment type="caution">
    <text evidence="2">The sequence shown here is derived from an EMBL/GenBank/DDBJ whole genome shotgun (WGS) entry which is preliminary data.</text>
</comment>
<dbReference type="Gene3D" id="2.40.10.220">
    <property type="entry name" value="predicted glycosyltransferase like domains"/>
    <property type="match status" value="1"/>
</dbReference>
<evidence type="ECO:0000313" key="2">
    <source>
        <dbReference type="EMBL" id="MRW82567.1"/>
    </source>
</evidence>
<evidence type="ECO:0000313" key="3">
    <source>
        <dbReference type="Proteomes" id="UP000439986"/>
    </source>
</evidence>
<dbReference type="InterPro" id="IPR009875">
    <property type="entry name" value="PilZ_domain"/>
</dbReference>
<dbReference type="Proteomes" id="UP000439986">
    <property type="component" value="Unassembled WGS sequence"/>
</dbReference>
<evidence type="ECO:0000259" key="1">
    <source>
        <dbReference type="Pfam" id="PF07238"/>
    </source>
</evidence>
<dbReference type="AlphaFoldDB" id="A0A844CPE1"/>